<keyword evidence="2" id="KW-1185">Reference proteome</keyword>
<evidence type="ECO:0000313" key="2">
    <source>
        <dbReference type="Proteomes" id="UP000750334"/>
    </source>
</evidence>
<dbReference type="PRINTS" id="PR00388">
    <property type="entry name" value="PDIESTERASE2"/>
</dbReference>
<dbReference type="Gene3D" id="3.60.15.10">
    <property type="entry name" value="Ribonuclease Z/Hydroxyacylglutathione hydrolase-like"/>
    <property type="match status" value="1"/>
</dbReference>
<dbReference type="GO" id="GO:0006198">
    <property type="term" value="P:cAMP catabolic process"/>
    <property type="evidence" value="ECO:0007669"/>
    <property type="project" value="InterPro"/>
</dbReference>
<dbReference type="InterPro" id="IPR036866">
    <property type="entry name" value="RibonucZ/Hydroxyglut_hydro"/>
</dbReference>
<dbReference type="PANTHER" id="PTHR28283:SF1">
    <property type="entry name" value="3',5'-CYCLIC-NUCLEOTIDE PHOSPHODIESTERASE 1"/>
    <property type="match status" value="1"/>
</dbReference>
<dbReference type="Proteomes" id="UP000750334">
    <property type="component" value="Unassembled WGS sequence"/>
</dbReference>
<dbReference type="OrthoDB" id="258495at2759"/>
<dbReference type="CDD" id="cd07735">
    <property type="entry name" value="class_II_PDE_MBL-fold"/>
    <property type="match status" value="1"/>
</dbReference>
<dbReference type="AlphaFoldDB" id="A0A9P6WC76"/>
<reference evidence="1 2" key="1">
    <citation type="submission" date="2020-11" db="EMBL/GenBank/DDBJ databases">
        <title>Kefir isolates.</title>
        <authorList>
            <person name="Marcisauskas S."/>
            <person name="Kim Y."/>
            <person name="Blasche S."/>
        </authorList>
    </citation>
    <scope>NUCLEOTIDE SEQUENCE [LARGE SCALE GENOMIC DNA]</scope>
    <source>
        <strain evidence="1 2">OG2</strain>
    </source>
</reference>
<evidence type="ECO:0000313" key="1">
    <source>
        <dbReference type="EMBL" id="KAG0668362.1"/>
    </source>
</evidence>
<dbReference type="PANTHER" id="PTHR28283">
    <property type="entry name" value="3',5'-CYCLIC-NUCLEOTIDE PHOSPHODIESTERASE 1"/>
    <property type="match status" value="1"/>
</dbReference>
<dbReference type="SUPFAM" id="SSF56281">
    <property type="entry name" value="Metallo-hydrolase/oxidoreductase"/>
    <property type="match status" value="1"/>
</dbReference>
<protein>
    <submittedName>
        <fullName evidence="1">3',5'-cyclic-nucleotide phosphodiesterase pde1</fullName>
    </submittedName>
</protein>
<accession>A0A9P6WC76</accession>
<dbReference type="GO" id="GO:0004115">
    <property type="term" value="F:3',5'-cyclic-AMP phosphodiesterase activity"/>
    <property type="evidence" value="ECO:0007669"/>
    <property type="project" value="InterPro"/>
</dbReference>
<sequence>MPDFKISILGGTGGPFEHSTQCFMIRPVRKEDSLDSICIDGGVGLGSIARMLQYNPENRTVDDFYGDETAAGQPVEKYMDEKLLPNIVKGFPKTLHNRLNGNIAQKAMNIYQHIGEYYITHPHMDHIAGMIINSPVIFEPAVLSKKQILGLPFTIESMEKYIFNDIIWPQLSSNLLGRLELKSLLDQEVHISETIPEWDIVPFKVYHGSKVADKNIDVSSSVYIITNNITNNTILICGDLETDHTGPNERKLLDQVWTYLAENVKLENLKAIIIECSNSASVDERRLFGHLSSNKLLDELQTLRNKYNNPQGLSNLHVIISHVKMVYEDKDPRLIILEELRTLGNKRSGLENITFSVAVQGYTFII</sequence>
<dbReference type="Pfam" id="PF02112">
    <property type="entry name" value="PDEase_II"/>
    <property type="match status" value="1"/>
</dbReference>
<comment type="caution">
    <text evidence="1">The sequence shown here is derived from an EMBL/GenBank/DDBJ whole genome shotgun (WGS) entry which is preliminary data.</text>
</comment>
<dbReference type="GO" id="GO:0047555">
    <property type="term" value="F:3',5'-cyclic-GMP phosphodiesterase activity"/>
    <property type="evidence" value="ECO:0007669"/>
    <property type="project" value="TreeGrafter"/>
</dbReference>
<gene>
    <name evidence="1" type="primary">PDE1</name>
    <name evidence="1" type="ORF">C6P45_004714</name>
</gene>
<dbReference type="EMBL" id="PUHR01000069">
    <property type="protein sequence ID" value="KAG0668362.1"/>
    <property type="molecule type" value="Genomic_DNA"/>
</dbReference>
<dbReference type="GO" id="GO:1902660">
    <property type="term" value="P:negative regulation of glucose mediated signaling pathway"/>
    <property type="evidence" value="ECO:0007669"/>
    <property type="project" value="TreeGrafter"/>
</dbReference>
<name>A0A9P6WC76_MAUEX</name>
<proteinExistence type="predicted"/>
<dbReference type="InterPro" id="IPR000396">
    <property type="entry name" value="Pdiesterase2"/>
</dbReference>
<organism evidence="1 2">
    <name type="scientific">Maudiozyma exigua</name>
    <name type="common">Yeast</name>
    <name type="synonym">Kazachstania exigua</name>
    <dbReference type="NCBI Taxonomy" id="34358"/>
    <lineage>
        <taxon>Eukaryota</taxon>
        <taxon>Fungi</taxon>
        <taxon>Dikarya</taxon>
        <taxon>Ascomycota</taxon>
        <taxon>Saccharomycotina</taxon>
        <taxon>Saccharomycetes</taxon>
        <taxon>Saccharomycetales</taxon>
        <taxon>Saccharomycetaceae</taxon>
        <taxon>Maudiozyma</taxon>
    </lineage>
</organism>